<dbReference type="SUPFAM" id="SSF81901">
    <property type="entry name" value="HCP-like"/>
    <property type="match status" value="1"/>
</dbReference>
<dbReference type="EMBL" id="PSZM01000046">
    <property type="protein sequence ID" value="PQL90470.1"/>
    <property type="molecule type" value="Genomic_DNA"/>
</dbReference>
<keyword evidence="2" id="KW-1185">Reference proteome</keyword>
<evidence type="ECO:0008006" key="3">
    <source>
        <dbReference type="Google" id="ProtNLM"/>
    </source>
</evidence>
<accession>A0A2S8A7G6</accession>
<gene>
    <name evidence="1" type="ORF">C4S77_11305</name>
</gene>
<sequence>MNATQNKYYFQALDNYPFNMGETIEALTYALSYDKNEDCLCLLARIYSEILNDYETAKEYFEEAITVNIQSLNLYPYYIDCLLWNEDYKEAKRLIDFALTIKGIDKAVLLNKKSILLEYQKKYKKALKVIDNARLYTFNNNFMTYLDSREKQIKRKKK</sequence>
<proteinExistence type="predicted"/>
<organism evidence="1 2">
    <name type="scientific">Apibacter adventoris</name>
    <dbReference type="NCBI Taxonomy" id="1679466"/>
    <lineage>
        <taxon>Bacteria</taxon>
        <taxon>Pseudomonadati</taxon>
        <taxon>Bacteroidota</taxon>
        <taxon>Flavobacteriia</taxon>
        <taxon>Flavobacteriales</taxon>
        <taxon>Weeksellaceae</taxon>
        <taxon>Apibacter</taxon>
    </lineage>
</organism>
<evidence type="ECO:0000313" key="1">
    <source>
        <dbReference type="EMBL" id="PQL90470.1"/>
    </source>
</evidence>
<dbReference type="Proteomes" id="UP000238042">
    <property type="component" value="Unassembled WGS sequence"/>
</dbReference>
<dbReference type="Gene3D" id="1.25.40.10">
    <property type="entry name" value="Tetratricopeptide repeat domain"/>
    <property type="match status" value="1"/>
</dbReference>
<dbReference type="AlphaFoldDB" id="A0A2S8A7G6"/>
<evidence type="ECO:0000313" key="2">
    <source>
        <dbReference type="Proteomes" id="UP000238042"/>
    </source>
</evidence>
<protein>
    <recommendedName>
        <fullName evidence="3">Tetratricopeptide repeat protein</fullName>
    </recommendedName>
</protein>
<dbReference type="InterPro" id="IPR011990">
    <property type="entry name" value="TPR-like_helical_dom_sf"/>
</dbReference>
<dbReference type="RefSeq" id="WP_105191622.1">
    <property type="nucleotide sequence ID" value="NZ_PSZM01000046.1"/>
</dbReference>
<name>A0A2S8A7G6_9FLAO</name>
<reference evidence="1 2" key="1">
    <citation type="submission" date="2018-02" db="EMBL/GenBank/DDBJ databases">
        <title>Genome sequences of Apibacter spp., gut symbionts of Asian honey bees.</title>
        <authorList>
            <person name="Kwong W.K."/>
            <person name="Steele M.I."/>
            <person name="Moran N.A."/>
        </authorList>
    </citation>
    <scope>NUCLEOTIDE SEQUENCE [LARGE SCALE GENOMIC DNA]</scope>
    <source>
        <strain evidence="2">wkB301</strain>
    </source>
</reference>
<comment type="caution">
    <text evidence="1">The sequence shown here is derived from an EMBL/GenBank/DDBJ whole genome shotgun (WGS) entry which is preliminary data.</text>
</comment>
<dbReference type="OrthoDB" id="1122255at2"/>